<keyword evidence="3" id="KW-1185">Reference proteome</keyword>
<evidence type="ECO:0000313" key="3">
    <source>
        <dbReference type="Proteomes" id="UP000267821"/>
    </source>
</evidence>
<protein>
    <submittedName>
        <fullName evidence="2">Uncharacterized protein</fullName>
    </submittedName>
</protein>
<keyword evidence="1" id="KW-1133">Transmembrane helix</keyword>
<dbReference type="InParanoid" id="A0A3N4M2I9"/>
<keyword evidence="1" id="KW-0472">Membrane</keyword>
<dbReference type="Proteomes" id="UP000267821">
    <property type="component" value="Unassembled WGS sequence"/>
</dbReference>
<feature type="transmembrane region" description="Helical" evidence="1">
    <location>
        <begin position="6"/>
        <end position="30"/>
    </location>
</feature>
<accession>A0A3N4M2I9</accession>
<keyword evidence="1" id="KW-0812">Transmembrane</keyword>
<dbReference type="EMBL" id="ML121528">
    <property type="protein sequence ID" value="RPB29237.1"/>
    <property type="molecule type" value="Genomic_DNA"/>
</dbReference>
<organism evidence="2 3">
    <name type="scientific">Terfezia boudieri ATCC MYA-4762</name>
    <dbReference type="NCBI Taxonomy" id="1051890"/>
    <lineage>
        <taxon>Eukaryota</taxon>
        <taxon>Fungi</taxon>
        <taxon>Dikarya</taxon>
        <taxon>Ascomycota</taxon>
        <taxon>Pezizomycotina</taxon>
        <taxon>Pezizomycetes</taxon>
        <taxon>Pezizales</taxon>
        <taxon>Pezizaceae</taxon>
        <taxon>Terfezia</taxon>
    </lineage>
</organism>
<evidence type="ECO:0000256" key="1">
    <source>
        <dbReference type="SAM" id="Phobius"/>
    </source>
</evidence>
<gene>
    <name evidence="2" type="ORF">L211DRAFT_263723</name>
</gene>
<dbReference type="AlphaFoldDB" id="A0A3N4M2I9"/>
<name>A0A3N4M2I9_9PEZI</name>
<sequence length="101" mass="11085">MVVGLVMYLLLALSYFVIRLMRLEVILISLERESSLFSELEESLKASSLEVVGFSSLEGLMVALKGVEMTEKALVFVLEEGASSQHLGSLLQYIVNIGCSL</sequence>
<proteinExistence type="predicted"/>
<evidence type="ECO:0000313" key="2">
    <source>
        <dbReference type="EMBL" id="RPB29237.1"/>
    </source>
</evidence>
<reference evidence="2 3" key="1">
    <citation type="journal article" date="2018" name="Nat. Ecol. Evol.">
        <title>Pezizomycetes genomes reveal the molecular basis of ectomycorrhizal truffle lifestyle.</title>
        <authorList>
            <person name="Murat C."/>
            <person name="Payen T."/>
            <person name="Noel B."/>
            <person name="Kuo A."/>
            <person name="Morin E."/>
            <person name="Chen J."/>
            <person name="Kohler A."/>
            <person name="Krizsan K."/>
            <person name="Balestrini R."/>
            <person name="Da Silva C."/>
            <person name="Montanini B."/>
            <person name="Hainaut M."/>
            <person name="Levati E."/>
            <person name="Barry K.W."/>
            <person name="Belfiori B."/>
            <person name="Cichocki N."/>
            <person name="Clum A."/>
            <person name="Dockter R.B."/>
            <person name="Fauchery L."/>
            <person name="Guy J."/>
            <person name="Iotti M."/>
            <person name="Le Tacon F."/>
            <person name="Lindquist E.A."/>
            <person name="Lipzen A."/>
            <person name="Malagnac F."/>
            <person name="Mello A."/>
            <person name="Molinier V."/>
            <person name="Miyauchi S."/>
            <person name="Poulain J."/>
            <person name="Riccioni C."/>
            <person name="Rubini A."/>
            <person name="Sitrit Y."/>
            <person name="Splivallo R."/>
            <person name="Traeger S."/>
            <person name="Wang M."/>
            <person name="Zifcakova L."/>
            <person name="Wipf D."/>
            <person name="Zambonelli A."/>
            <person name="Paolocci F."/>
            <person name="Nowrousian M."/>
            <person name="Ottonello S."/>
            <person name="Baldrian P."/>
            <person name="Spatafora J.W."/>
            <person name="Henrissat B."/>
            <person name="Nagy L.G."/>
            <person name="Aury J.M."/>
            <person name="Wincker P."/>
            <person name="Grigoriev I.V."/>
            <person name="Bonfante P."/>
            <person name="Martin F.M."/>
        </authorList>
    </citation>
    <scope>NUCLEOTIDE SEQUENCE [LARGE SCALE GENOMIC DNA]</scope>
    <source>
        <strain evidence="2 3">ATCC MYA-4762</strain>
    </source>
</reference>